<reference evidence="2 3" key="1">
    <citation type="submission" date="2020-11" db="EMBL/GenBank/DDBJ databases">
        <title>Draft Genome of Enterobacter sp. strain EMC7.</title>
        <authorList>
            <person name="Barman P."/>
            <person name="Sinha S."/>
            <person name="Sen S."/>
            <person name="Chakraborty R."/>
        </authorList>
    </citation>
    <scope>NUCLEOTIDE SEQUENCE [LARGE SCALE GENOMIC DNA]</scope>
    <source>
        <strain evidence="2 3">EMC7</strain>
    </source>
</reference>
<dbReference type="Proteomes" id="UP000706580">
    <property type="component" value="Unassembled WGS sequence"/>
</dbReference>
<organism evidence="2 3">
    <name type="scientific">Leclercia barmai</name>
    <dbReference type="NCBI Taxonomy" id="2785629"/>
    <lineage>
        <taxon>Bacteria</taxon>
        <taxon>Pseudomonadati</taxon>
        <taxon>Pseudomonadota</taxon>
        <taxon>Gammaproteobacteria</taxon>
        <taxon>Enterobacterales</taxon>
        <taxon>Enterobacteriaceae</taxon>
        <taxon>Leclercia</taxon>
    </lineage>
</organism>
<evidence type="ECO:0000256" key="1">
    <source>
        <dbReference type="SAM" id="MobiDB-lite"/>
    </source>
</evidence>
<name>A0ABS7RWL7_9ENTR</name>
<keyword evidence="3" id="KW-1185">Reference proteome</keyword>
<dbReference type="EMBL" id="JADMNK010000006">
    <property type="protein sequence ID" value="MBZ0058708.1"/>
    <property type="molecule type" value="Genomic_DNA"/>
</dbReference>
<accession>A0ABS7RWL7</accession>
<evidence type="ECO:0000313" key="2">
    <source>
        <dbReference type="EMBL" id="MBZ0058708.1"/>
    </source>
</evidence>
<sequence length="124" mass="14711">MEESTLEDEFNRRVKQLSERAKAAGTNVSELCRIAGVSRTTPERWNKRVPKSITIFDSVFQALLDLERAKGEEEEAFKNLPLREQERLKAQRKELEREKEKERRLKRNEARRESRARLKNAQQD</sequence>
<proteinExistence type="predicted"/>
<feature type="compositionally biased region" description="Basic and acidic residues" evidence="1">
    <location>
        <begin position="91"/>
        <end position="116"/>
    </location>
</feature>
<protein>
    <submittedName>
        <fullName evidence="2">Uncharacterized protein</fullName>
    </submittedName>
</protein>
<comment type="caution">
    <text evidence="2">The sequence shown here is derived from an EMBL/GenBank/DDBJ whole genome shotgun (WGS) entry which is preliminary data.</text>
</comment>
<evidence type="ECO:0000313" key="3">
    <source>
        <dbReference type="Proteomes" id="UP000706580"/>
    </source>
</evidence>
<gene>
    <name evidence="2" type="ORF">ITX56_12990</name>
</gene>
<dbReference type="RefSeq" id="WP_039030037.1">
    <property type="nucleotide sequence ID" value="NZ_JADMNK010000006.1"/>
</dbReference>
<feature type="region of interest" description="Disordered" evidence="1">
    <location>
        <begin position="91"/>
        <end position="124"/>
    </location>
</feature>